<dbReference type="RefSeq" id="WP_103871728.1">
    <property type="nucleotide sequence ID" value="NZ_FNUY01000002.1"/>
</dbReference>
<proteinExistence type="predicted"/>
<reference evidence="1 2" key="1">
    <citation type="submission" date="2016-10" db="EMBL/GenBank/DDBJ databases">
        <authorList>
            <person name="de Groot N.N."/>
        </authorList>
    </citation>
    <scope>NUCLEOTIDE SEQUENCE [LARGE SCALE GENOMIC DNA]</scope>
    <source>
        <strain evidence="1 2">DSM 26656</strain>
    </source>
</reference>
<evidence type="ECO:0000313" key="2">
    <source>
        <dbReference type="Proteomes" id="UP000236743"/>
    </source>
</evidence>
<dbReference type="EMBL" id="FNUY01000002">
    <property type="protein sequence ID" value="SEF93361.1"/>
    <property type="molecule type" value="Genomic_DNA"/>
</dbReference>
<evidence type="ECO:0000313" key="1">
    <source>
        <dbReference type="EMBL" id="SEF93361.1"/>
    </source>
</evidence>
<keyword evidence="2" id="KW-1185">Reference proteome</keyword>
<dbReference type="AlphaFoldDB" id="A0A1H5W2J0"/>
<name>A0A1H5W2J0_9HYPH</name>
<accession>A0A1H5W2J0</accession>
<dbReference type="OrthoDB" id="8112774at2"/>
<gene>
    <name evidence="1" type="ORF">SAMN04488115_102527</name>
</gene>
<organism evidence="1 2">
    <name type="scientific">Bosea lathyri</name>
    <dbReference type="NCBI Taxonomy" id="1036778"/>
    <lineage>
        <taxon>Bacteria</taxon>
        <taxon>Pseudomonadati</taxon>
        <taxon>Pseudomonadota</taxon>
        <taxon>Alphaproteobacteria</taxon>
        <taxon>Hyphomicrobiales</taxon>
        <taxon>Boseaceae</taxon>
        <taxon>Bosea</taxon>
    </lineage>
</organism>
<sequence length="272" mass="29750">MTELGDGLEQRRSSTEFCDDAQLGYQRSRTDFAAGAPLTLDESYRLAHLPLVAAGHPGVIARQDGRFYEMGRHPRIFSLVLPVDDSALRASAAFASLEGELKAAPFAHKIAWELLPRRSDRLHATICGSLATGQPPNVDPKWLDALSQIGPFRVELRGLFSGNVNRGRLYLKVYPESRHGENPIKAMQAALGRPQTDLYLVGLYNLTDDLDAAETQALAALIARWWDVSLLRLEATHLWLLGACDDLVLDATVSGTLPLGAEAHSRAPALHP</sequence>
<dbReference type="Proteomes" id="UP000236743">
    <property type="component" value="Unassembled WGS sequence"/>
</dbReference>
<protein>
    <submittedName>
        <fullName evidence="1">Uncharacterized protein</fullName>
    </submittedName>
</protein>